<evidence type="ECO:0000313" key="9">
    <source>
        <dbReference type="Proteomes" id="UP001182303"/>
    </source>
</evidence>
<dbReference type="PANTHER" id="PTHR32329">
    <property type="entry name" value="BIFUNCTIONAL PROTEIN [INCLUDES 2-HYDROXYACYL-COA DEHYDRATASE (N-TER) AND ITS ACTIVATOR DOMAIN (C_TERM)-RELATED"/>
    <property type="match status" value="1"/>
</dbReference>
<accession>A0AAE4FJJ5</accession>
<name>A0AAE4FJJ5_CLOSG</name>
<feature type="domain" description="ATPase BadF/BadG/BcrA/BcrD type" evidence="6">
    <location>
        <begin position="323"/>
        <end position="577"/>
    </location>
</feature>
<proteinExistence type="predicted"/>
<comment type="cofactor">
    <cofactor evidence="1">
        <name>[4Fe-4S] cluster</name>
        <dbReference type="ChEBI" id="CHEBI:49883"/>
    </cofactor>
</comment>
<keyword evidence="3" id="KW-0408">Iron</keyword>
<dbReference type="Pfam" id="PF09989">
    <property type="entry name" value="DUF2229"/>
    <property type="match status" value="1"/>
</dbReference>
<dbReference type="NCBIfam" id="TIGR00241">
    <property type="entry name" value="CoA_E_activ"/>
    <property type="match status" value="1"/>
</dbReference>
<feature type="coiled-coil region" evidence="5">
    <location>
        <begin position="817"/>
        <end position="844"/>
    </location>
</feature>
<dbReference type="GO" id="GO:0046872">
    <property type="term" value="F:metal ion binding"/>
    <property type="evidence" value="ECO:0007669"/>
    <property type="project" value="UniProtKB-KW"/>
</dbReference>
<evidence type="ECO:0000256" key="4">
    <source>
        <dbReference type="ARBA" id="ARBA00023014"/>
    </source>
</evidence>
<dbReference type="CDD" id="cd24034">
    <property type="entry name" value="ASKHA_NBD_O66634-like_rpt1"/>
    <property type="match status" value="1"/>
</dbReference>
<dbReference type="Pfam" id="PF01869">
    <property type="entry name" value="BcrAD_BadFG"/>
    <property type="match status" value="2"/>
</dbReference>
<evidence type="ECO:0000256" key="3">
    <source>
        <dbReference type="ARBA" id="ARBA00023004"/>
    </source>
</evidence>
<dbReference type="InterPro" id="IPR018709">
    <property type="entry name" value="CoA_activase_DUF2229"/>
</dbReference>
<dbReference type="Gene3D" id="3.30.420.40">
    <property type="match status" value="4"/>
</dbReference>
<dbReference type="RefSeq" id="WP_310943428.1">
    <property type="nucleotide sequence ID" value="NZ_JARUIS010000009.1"/>
</dbReference>
<dbReference type="InterPro" id="IPR043129">
    <property type="entry name" value="ATPase_NBD"/>
</dbReference>
<dbReference type="InterPro" id="IPR051805">
    <property type="entry name" value="Dehydratase_Activator_Redct"/>
</dbReference>
<keyword evidence="5" id="KW-0175">Coiled coil</keyword>
<dbReference type="EMBL" id="JARUIS010000009">
    <property type="protein sequence ID" value="MDS1003434.1"/>
    <property type="molecule type" value="Genomic_DNA"/>
</dbReference>
<evidence type="ECO:0000259" key="7">
    <source>
        <dbReference type="Pfam" id="PF09989"/>
    </source>
</evidence>
<sequence>MKEILHLGIDIGSTTIKIVLLDMKDNIIYSKYERHYSNIKEVVIFFIKEVFKKYKNYDITVMMTGSSGLSLSKLLGVSFIQEVIACTEAVETFMNNVDVAIELGGEDAKITYFGDSLEQRMNGVCAGGTGAFIDQMSTLLETDAEGLNELAKNHKIIYPIAARCGVFAKTDIQSLINEGATKEDIAASIFQAVVNQTISGLACGKPIKGNVAFLGGPLYFLSELRKRFIDTLKLKKDKILFPQNPQLFVAIGAAIQSKKEKVITFEKLLEAVENLDNINNMDGSYTLEPLFKNEKELHNFRQRHYNCKAKRRDINSYEGEVFLGIDAGSTTTKAILIDNEGAILYSFYDSNKGNPIEITIKILKEIYSKINKRIKVAKVAVTGYGEGLIKSALNIDIGEVETVAHYRAAKYFSRDVDFILDIGGQDMKCIKIKDGVINSIQLNEACSSGCGSFLDMFAQSLNMSIEDFSKEGLLSKNPVDLGSRCTVFMNSKVKQVQKEGADIGAISSGLSYSVIKNALYKVIKIKKTEDLGKKIIVQGGTFYNEAVLRSFEKITGKDVIRPDIAGLMGAFGAALIAKDRYNEDEISNILGEAQIENFRMSNEFRHCGLCSNNCLLTVSKFSDGRKFISGNRCERCKGATKNTKKAENLFDYKYKRIFGYKSLSIEKATRGEVGIPRVLNMYENYPFWHTFFTELGFRVVLSPNSTKKIYNEGIDTIPSESICYPAKIAHGHILSLIKKGLKFIFYPCISYERLEDKRADNHYNCAIVISYPEVVKNNIVSLRNKDIIYKNPFLNFNDRKSMKKNLYEELKIFNVNEKEINNAVDKAYKEVENVKEDIKNKALEMLGNLDKNNGKGIVLSGRPYHLDLEINHGIPNMIAEEGLAVFTEDSVADLVEIPRPLRVLDQWTYHSRAYRAAQFVGTRKNLELIQLNSFGCGLDAIATDQVQEILEGFGKIYTLLKIDEVNNLGAARIRVRSLKAAMDSINKNSVSHSKIIKSYDKTIFTKDMKEKHTILCPQFSPIHLELLEVAFKSSGYNLNILPTVNHHTIEEGLKYVNNDTCYPAIVIVGQIISALKSQKYDLNNTSVVISQTGGTCRASNYISLIRKALKDAGYEYIPVISLSAQGIENNPGFKITLPMINKSLMALAYGDMLLKMTNRVRPYEKIKNSTKLLYLKWLYRCKDNIYEGNFKEFKNITKEMISEFDNLDTSDIIKPKVAVVGEIFLKYNSLANNNIIGILEREGAEVIIPDLMYFLLYCAYNQKFKYENLGGNLKGLLIGRLAIKYIEFYTIEMKKALSSSKRFMMPQKIEKLAKGREGILSLGNQAGEGWLLTAEIVNLLESGVNNMICIQPFACLPNHVIGKGMIREIKRRYPYLNIAPIDYDPGASEVNQLNRIKLMLSTAIKNLEKDKKSEVEIKDSINRT</sequence>
<dbReference type="InterPro" id="IPR002731">
    <property type="entry name" value="ATPase_BadF"/>
</dbReference>
<keyword evidence="4" id="KW-0411">Iron-sulfur</keyword>
<keyword evidence="2" id="KW-0479">Metal-binding</keyword>
<dbReference type="SUPFAM" id="SSF53067">
    <property type="entry name" value="Actin-like ATPase domain"/>
    <property type="match status" value="2"/>
</dbReference>
<feature type="domain" description="DUF2229" evidence="7">
    <location>
        <begin position="673"/>
        <end position="891"/>
    </location>
</feature>
<dbReference type="GO" id="GO:0051536">
    <property type="term" value="F:iron-sulfur cluster binding"/>
    <property type="evidence" value="ECO:0007669"/>
    <property type="project" value="UniProtKB-KW"/>
</dbReference>
<feature type="domain" description="ATPase BadF/BadG/BcrA/BcrD type" evidence="6">
    <location>
        <begin position="7"/>
        <end position="255"/>
    </location>
</feature>
<evidence type="ECO:0000256" key="2">
    <source>
        <dbReference type="ARBA" id="ARBA00022723"/>
    </source>
</evidence>
<evidence type="ECO:0000256" key="5">
    <source>
        <dbReference type="SAM" id="Coils"/>
    </source>
</evidence>
<evidence type="ECO:0000313" key="8">
    <source>
        <dbReference type="EMBL" id="MDS1003434.1"/>
    </source>
</evidence>
<organism evidence="8 9">
    <name type="scientific">Clostridium sporogenes</name>
    <dbReference type="NCBI Taxonomy" id="1509"/>
    <lineage>
        <taxon>Bacteria</taxon>
        <taxon>Bacillati</taxon>
        <taxon>Bacillota</taxon>
        <taxon>Clostridia</taxon>
        <taxon>Eubacteriales</taxon>
        <taxon>Clostridiaceae</taxon>
        <taxon>Clostridium</taxon>
    </lineage>
</organism>
<comment type="caution">
    <text evidence="8">The sequence shown here is derived from an EMBL/GenBank/DDBJ whole genome shotgun (WGS) entry which is preliminary data.</text>
</comment>
<protein>
    <submittedName>
        <fullName evidence="8">Acyl-CoA dehydratase activase-related protein</fullName>
    </submittedName>
</protein>
<evidence type="ECO:0000256" key="1">
    <source>
        <dbReference type="ARBA" id="ARBA00001966"/>
    </source>
</evidence>
<reference evidence="8" key="1">
    <citation type="submission" date="2023-04" db="EMBL/GenBank/DDBJ databases">
        <title>Assessment of the microbiological origin of a defect in Grana Padano cheese.</title>
        <authorList>
            <person name="Zago M."/>
            <person name="Rossetti L."/>
            <person name="Bonvini B."/>
            <person name="Carminati D."/>
            <person name="Giraffa G."/>
        </authorList>
    </citation>
    <scope>NUCLEOTIDE SEQUENCE</scope>
    <source>
        <strain evidence="8">4990</strain>
    </source>
</reference>
<dbReference type="Proteomes" id="UP001182303">
    <property type="component" value="Unassembled WGS sequence"/>
</dbReference>
<dbReference type="InterPro" id="IPR008275">
    <property type="entry name" value="CoA_E_activase_dom"/>
</dbReference>
<gene>
    <name evidence="8" type="ORF">P9J83_07985</name>
</gene>
<dbReference type="CDD" id="cd24035">
    <property type="entry name" value="ASKHA_NBD_O66634-like_rpt2"/>
    <property type="match status" value="1"/>
</dbReference>
<dbReference type="PANTHER" id="PTHR32329:SF4">
    <property type="entry name" value="ACTIVATOR OF 2-HYDROXYACYL-COA DEHYDRATASE"/>
    <property type="match status" value="1"/>
</dbReference>
<evidence type="ECO:0000259" key="6">
    <source>
        <dbReference type="Pfam" id="PF01869"/>
    </source>
</evidence>